<keyword evidence="1" id="KW-0472">Membrane</keyword>
<feature type="transmembrane region" description="Helical" evidence="1">
    <location>
        <begin position="138"/>
        <end position="156"/>
    </location>
</feature>
<feature type="domain" description="VanZ-like" evidence="2">
    <location>
        <begin position="7"/>
        <end position="154"/>
    </location>
</feature>
<dbReference type="EMBL" id="WJNG01000003">
    <property type="protein sequence ID" value="MRH41960.1"/>
    <property type="molecule type" value="Genomic_DNA"/>
</dbReference>
<proteinExistence type="predicted"/>
<evidence type="ECO:0000313" key="4">
    <source>
        <dbReference type="Proteomes" id="UP000799092"/>
    </source>
</evidence>
<dbReference type="OrthoDB" id="291892at2"/>
<dbReference type="RefSeq" id="WP_153735621.1">
    <property type="nucleotide sequence ID" value="NZ_WJNG01000003.1"/>
</dbReference>
<accession>A0A6A8D9L0</accession>
<dbReference type="NCBIfam" id="NF037970">
    <property type="entry name" value="vanZ_1"/>
    <property type="match status" value="1"/>
</dbReference>
<keyword evidence="1" id="KW-0812">Transmembrane</keyword>
<dbReference type="InterPro" id="IPR006976">
    <property type="entry name" value="VanZ-like"/>
</dbReference>
<name>A0A6A8D9L0_9BACI</name>
<keyword evidence="1" id="KW-1133">Transmembrane helix</keyword>
<dbReference type="PIRSF" id="PIRSF019083">
    <property type="entry name" value="UCP019083_VanZ"/>
    <property type="match status" value="1"/>
</dbReference>
<reference evidence="3" key="1">
    <citation type="submission" date="2019-11" db="EMBL/GenBank/DDBJ databases">
        <authorList>
            <person name="Li J."/>
        </authorList>
    </citation>
    <scope>NUCLEOTIDE SEQUENCE</scope>
    <source>
        <strain evidence="3">B6B</strain>
    </source>
</reference>
<sequence>MSKWIHWIFPLIWMGVIFHSSSQPYQEQDIKPFLSNIIDLSFLDRYLNWIKFTYHQSEVSVASLGVNGLLEFFIRKGAHVTVFLVLMILLYFAFIKTVSMSKNELLIISLFITIAYAVFDEIHQGFTPNRTPFFGDVLLDTFGAIIGLGIILLIRFKRNSN</sequence>
<organism evidence="3 4">
    <name type="scientific">Aquibacillus halophilus</name>
    <dbReference type="NCBI Taxonomy" id="930132"/>
    <lineage>
        <taxon>Bacteria</taxon>
        <taxon>Bacillati</taxon>
        <taxon>Bacillota</taxon>
        <taxon>Bacilli</taxon>
        <taxon>Bacillales</taxon>
        <taxon>Bacillaceae</taxon>
        <taxon>Aquibacillus</taxon>
    </lineage>
</organism>
<keyword evidence="4" id="KW-1185">Reference proteome</keyword>
<dbReference type="Proteomes" id="UP000799092">
    <property type="component" value="Unassembled WGS sequence"/>
</dbReference>
<evidence type="ECO:0000259" key="2">
    <source>
        <dbReference type="Pfam" id="PF04892"/>
    </source>
</evidence>
<dbReference type="InterPro" id="IPR016747">
    <property type="entry name" value="Phosphotransbutyrylase"/>
</dbReference>
<gene>
    <name evidence="3" type="ORF">GH741_04635</name>
</gene>
<evidence type="ECO:0000313" key="3">
    <source>
        <dbReference type="EMBL" id="MRH41960.1"/>
    </source>
</evidence>
<comment type="caution">
    <text evidence="3">The sequence shown here is derived from an EMBL/GenBank/DDBJ whole genome shotgun (WGS) entry which is preliminary data.</text>
</comment>
<feature type="transmembrane region" description="Helical" evidence="1">
    <location>
        <begin position="105"/>
        <end position="126"/>
    </location>
</feature>
<dbReference type="AlphaFoldDB" id="A0A6A8D9L0"/>
<protein>
    <submittedName>
        <fullName evidence="3">VanZ family protein</fullName>
    </submittedName>
</protein>
<feature type="transmembrane region" description="Helical" evidence="1">
    <location>
        <begin position="73"/>
        <end position="93"/>
    </location>
</feature>
<dbReference type="Pfam" id="PF04892">
    <property type="entry name" value="VanZ"/>
    <property type="match status" value="1"/>
</dbReference>
<evidence type="ECO:0000256" key="1">
    <source>
        <dbReference type="SAM" id="Phobius"/>
    </source>
</evidence>